<name>B0TQS0_SHEHH</name>
<organism evidence="4 5">
    <name type="scientific">Shewanella halifaxensis (strain HAW-EB4)</name>
    <dbReference type="NCBI Taxonomy" id="458817"/>
    <lineage>
        <taxon>Bacteria</taxon>
        <taxon>Pseudomonadati</taxon>
        <taxon>Pseudomonadota</taxon>
        <taxon>Gammaproteobacteria</taxon>
        <taxon>Alteromonadales</taxon>
        <taxon>Shewanellaceae</taxon>
        <taxon>Shewanella</taxon>
    </lineage>
</organism>
<feature type="chain" id="PRO_5002755965" description="Outer membrane protein beta-barrel domain-containing protein" evidence="2">
    <location>
        <begin position="23"/>
        <end position="161"/>
    </location>
</feature>
<dbReference type="SUPFAM" id="SSF56925">
    <property type="entry name" value="OMPA-like"/>
    <property type="match status" value="1"/>
</dbReference>
<dbReference type="KEGG" id="shl:Shal_1749"/>
<accession>B0TQS0</accession>
<evidence type="ECO:0000256" key="1">
    <source>
        <dbReference type="ARBA" id="ARBA00022729"/>
    </source>
</evidence>
<evidence type="ECO:0000313" key="4">
    <source>
        <dbReference type="EMBL" id="ABZ76315.1"/>
    </source>
</evidence>
<proteinExistence type="predicted"/>
<dbReference type="InterPro" id="IPR011250">
    <property type="entry name" value="OMP/PagP_B-barrel"/>
</dbReference>
<gene>
    <name evidence="4" type="ordered locus">Shal_1749</name>
</gene>
<evidence type="ECO:0000259" key="3">
    <source>
        <dbReference type="Pfam" id="PF13505"/>
    </source>
</evidence>
<evidence type="ECO:0000313" key="5">
    <source>
        <dbReference type="Proteomes" id="UP000001317"/>
    </source>
</evidence>
<dbReference type="AlphaFoldDB" id="B0TQS0"/>
<dbReference type="HOGENOM" id="CLU_1642566_0_0_6"/>
<dbReference type="Gene3D" id="2.40.160.20">
    <property type="match status" value="1"/>
</dbReference>
<feature type="signal peptide" evidence="2">
    <location>
        <begin position="1"/>
        <end position="22"/>
    </location>
</feature>
<dbReference type="EMBL" id="CP000931">
    <property type="protein sequence ID" value="ABZ76315.1"/>
    <property type="molecule type" value="Genomic_DNA"/>
</dbReference>
<evidence type="ECO:0000256" key="2">
    <source>
        <dbReference type="SAM" id="SignalP"/>
    </source>
</evidence>
<dbReference type="InterPro" id="IPR027385">
    <property type="entry name" value="Beta-barrel_OMP"/>
</dbReference>
<protein>
    <recommendedName>
        <fullName evidence="3">Outer membrane protein beta-barrel domain-containing protein</fullName>
    </recommendedName>
</protein>
<dbReference type="Pfam" id="PF13505">
    <property type="entry name" value="OMP_b-brl"/>
    <property type="match status" value="1"/>
</dbReference>
<sequence>MKMKQTLLAVALLTFVTAPVMASETTYALGAGVADIDGLEMIEFKGSVVSDFETLWTSIGATYSIADNLTSYMDGNTLEANAKLGIRVGNEGFEFRPYLAATIGRASLDSPFGDSTETFTFFGFGAEFQIQQHFVISAEYGQTNQDEYEFDTTRINFTYKF</sequence>
<dbReference type="STRING" id="458817.Shal_1749"/>
<dbReference type="Proteomes" id="UP000001317">
    <property type="component" value="Chromosome"/>
</dbReference>
<feature type="domain" description="Outer membrane protein beta-barrel" evidence="3">
    <location>
        <begin position="9"/>
        <end position="161"/>
    </location>
</feature>
<reference evidence="4" key="1">
    <citation type="submission" date="2008-01" db="EMBL/GenBank/DDBJ databases">
        <title>Complete sequence of Shewanella halifaxensis HAW-EB4.</title>
        <authorList>
            <consortium name="US DOE Joint Genome Institute"/>
            <person name="Copeland A."/>
            <person name="Lucas S."/>
            <person name="Lapidus A."/>
            <person name="Glavina del Rio T."/>
            <person name="Dalin E."/>
            <person name="Tice H."/>
            <person name="Bruce D."/>
            <person name="Goodwin L."/>
            <person name="Pitluck S."/>
            <person name="Sims D."/>
            <person name="Brettin T."/>
            <person name="Detter J.C."/>
            <person name="Han C."/>
            <person name="Kuske C.R."/>
            <person name="Schmutz J."/>
            <person name="Larimer F."/>
            <person name="Land M."/>
            <person name="Hauser L."/>
            <person name="Kyrpides N."/>
            <person name="Kim E."/>
            <person name="Zhao J.-S."/>
            <person name="Richardson P."/>
        </authorList>
    </citation>
    <scope>NUCLEOTIDE SEQUENCE [LARGE SCALE GENOMIC DNA]</scope>
    <source>
        <strain evidence="4">HAW-EB4</strain>
    </source>
</reference>
<keyword evidence="1 2" id="KW-0732">Signal</keyword>
<keyword evidence="5" id="KW-1185">Reference proteome</keyword>